<dbReference type="Gene3D" id="1.20.1280.140">
    <property type="match status" value="1"/>
</dbReference>
<dbReference type="Proteomes" id="UP000242287">
    <property type="component" value="Unassembled WGS sequence"/>
</dbReference>
<evidence type="ECO:0000313" key="3">
    <source>
        <dbReference type="Proteomes" id="UP000242287"/>
    </source>
</evidence>
<keyword evidence="3" id="KW-1185">Reference proteome</keyword>
<accession>A0A2A9NJP8</accession>
<gene>
    <name evidence="2" type="ORF">AMATHDRAFT_151023</name>
</gene>
<dbReference type="InterPro" id="IPR021054">
    <property type="entry name" value="Cell_wall_mannoprotein_1"/>
</dbReference>
<dbReference type="AlphaFoldDB" id="A0A2A9NJP8"/>
<dbReference type="EMBL" id="KZ302086">
    <property type="protein sequence ID" value="PFH47893.1"/>
    <property type="molecule type" value="Genomic_DNA"/>
</dbReference>
<keyword evidence="1" id="KW-0732">Signal</keyword>
<feature type="chain" id="PRO_5012721703" description="Hydrophobic surface binding protein" evidence="1">
    <location>
        <begin position="21"/>
        <end position="180"/>
    </location>
</feature>
<dbReference type="OrthoDB" id="3485059at2759"/>
<protein>
    <recommendedName>
        <fullName evidence="4">Hydrophobic surface binding protein</fullName>
    </recommendedName>
</protein>
<name>A0A2A9NJP8_9AGAR</name>
<feature type="signal peptide" evidence="1">
    <location>
        <begin position="1"/>
        <end position="20"/>
    </location>
</feature>
<evidence type="ECO:0000256" key="1">
    <source>
        <dbReference type="SAM" id="SignalP"/>
    </source>
</evidence>
<sequence length="180" mass="18575">MVKFFSAALFLVSLVGTTLSQTSVATVESDISNISSQVTALNNAISRFTRTDLLGALNIHNDAVALVSTLNDATADVNGVPTPVAESDGQTILSDVQAFEPTIISALNNLVIKKPEFEAVPLAGILDLIRSDLNDLNAATSGFEGALINSAPADLVDDANAIKAAIDVAFANAIAAYATN</sequence>
<dbReference type="Pfam" id="PF12296">
    <property type="entry name" value="HsbA"/>
    <property type="match status" value="1"/>
</dbReference>
<organism evidence="2 3">
    <name type="scientific">Amanita thiersii Skay4041</name>
    <dbReference type="NCBI Taxonomy" id="703135"/>
    <lineage>
        <taxon>Eukaryota</taxon>
        <taxon>Fungi</taxon>
        <taxon>Dikarya</taxon>
        <taxon>Basidiomycota</taxon>
        <taxon>Agaricomycotina</taxon>
        <taxon>Agaricomycetes</taxon>
        <taxon>Agaricomycetidae</taxon>
        <taxon>Agaricales</taxon>
        <taxon>Pluteineae</taxon>
        <taxon>Amanitaceae</taxon>
        <taxon>Amanita</taxon>
    </lineage>
</organism>
<proteinExistence type="predicted"/>
<evidence type="ECO:0000313" key="2">
    <source>
        <dbReference type="EMBL" id="PFH47893.1"/>
    </source>
</evidence>
<dbReference type="PANTHER" id="PTHR38123">
    <property type="entry name" value="CELL WALL SERINE-THREONINE-RICH GALACTOMANNOPROTEIN MP1 (AFU_ORTHOLOGUE AFUA_4G03240)"/>
    <property type="match status" value="1"/>
</dbReference>
<dbReference type="GO" id="GO:0005576">
    <property type="term" value="C:extracellular region"/>
    <property type="evidence" value="ECO:0007669"/>
    <property type="project" value="TreeGrafter"/>
</dbReference>
<dbReference type="PANTHER" id="PTHR38123:SF1">
    <property type="entry name" value="HYDROPHOBIC SURFACE BINDING PROTEIN"/>
    <property type="match status" value="1"/>
</dbReference>
<reference evidence="2 3" key="1">
    <citation type="submission" date="2014-02" db="EMBL/GenBank/DDBJ databases">
        <title>Transposable element dynamics among asymbiotic and ectomycorrhizal Amanita fungi.</title>
        <authorList>
            <consortium name="DOE Joint Genome Institute"/>
            <person name="Hess J."/>
            <person name="Skrede I."/>
            <person name="Wolfe B."/>
            <person name="LaButti K."/>
            <person name="Ohm R.A."/>
            <person name="Grigoriev I.V."/>
            <person name="Pringle A."/>
        </authorList>
    </citation>
    <scope>NUCLEOTIDE SEQUENCE [LARGE SCALE GENOMIC DNA]</scope>
    <source>
        <strain evidence="2 3">SKay4041</strain>
    </source>
</reference>
<evidence type="ECO:0008006" key="4">
    <source>
        <dbReference type="Google" id="ProtNLM"/>
    </source>
</evidence>